<organism evidence="1 2">
    <name type="scientific">Lentithecium fluviatile CBS 122367</name>
    <dbReference type="NCBI Taxonomy" id="1168545"/>
    <lineage>
        <taxon>Eukaryota</taxon>
        <taxon>Fungi</taxon>
        <taxon>Dikarya</taxon>
        <taxon>Ascomycota</taxon>
        <taxon>Pezizomycotina</taxon>
        <taxon>Dothideomycetes</taxon>
        <taxon>Pleosporomycetidae</taxon>
        <taxon>Pleosporales</taxon>
        <taxon>Massarineae</taxon>
        <taxon>Lentitheciaceae</taxon>
        <taxon>Lentithecium</taxon>
    </lineage>
</organism>
<dbReference type="EMBL" id="MU005572">
    <property type="protein sequence ID" value="KAF2689590.1"/>
    <property type="molecule type" value="Genomic_DNA"/>
</dbReference>
<dbReference type="AlphaFoldDB" id="A0A6G1JH88"/>
<sequence length="234" mass="26368">MTFSKDKKLVVRINRKAGYIALLKMKIHNIVKHLRLLYFPFLNPNPFKRFPVTATCHSTGSASQPGVGPRPIFLEPQARATRLSVSLLYLALLLDRNRFRSGLGPRVKSRMKRQPGAWGEGANTKVCVPGCAAMKIRTRQRNLYRAFRRHFCRSRVGIAWVEENRGEQAAEAGGTQHEASPKPDVLRIRSLDVWARVVTPEDRPWNLDIISGCSGFVFCSVSGSGCEPRRSRIL</sequence>
<evidence type="ECO:0000313" key="2">
    <source>
        <dbReference type="Proteomes" id="UP000799291"/>
    </source>
</evidence>
<proteinExistence type="predicted"/>
<dbReference type="Proteomes" id="UP000799291">
    <property type="component" value="Unassembled WGS sequence"/>
</dbReference>
<name>A0A6G1JH88_9PLEO</name>
<accession>A0A6G1JH88</accession>
<reference evidence="1" key="1">
    <citation type="journal article" date="2020" name="Stud. Mycol.">
        <title>101 Dothideomycetes genomes: a test case for predicting lifestyles and emergence of pathogens.</title>
        <authorList>
            <person name="Haridas S."/>
            <person name="Albert R."/>
            <person name="Binder M."/>
            <person name="Bloem J."/>
            <person name="Labutti K."/>
            <person name="Salamov A."/>
            <person name="Andreopoulos B."/>
            <person name="Baker S."/>
            <person name="Barry K."/>
            <person name="Bills G."/>
            <person name="Bluhm B."/>
            <person name="Cannon C."/>
            <person name="Castanera R."/>
            <person name="Culley D."/>
            <person name="Daum C."/>
            <person name="Ezra D."/>
            <person name="Gonzalez J."/>
            <person name="Henrissat B."/>
            <person name="Kuo A."/>
            <person name="Liang C."/>
            <person name="Lipzen A."/>
            <person name="Lutzoni F."/>
            <person name="Magnuson J."/>
            <person name="Mondo S."/>
            <person name="Nolan M."/>
            <person name="Ohm R."/>
            <person name="Pangilinan J."/>
            <person name="Park H.-J."/>
            <person name="Ramirez L."/>
            <person name="Alfaro M."/>
            <person name="Sun H."/>
            <person name="Tritt A."/>
            <person name="Yoshinaga Y."/>
            <person name="Zwiers L.-H."/>
            <person name="Turgeon B."/>
            <person name="Goodwin S."/>
            <person name="Spatafora J."/>
            <person name="Crous P."/>
            <person name="Grigoriev I."/>
        </authorList>
    </citation>
    <scope>NUCLEOTIDE SEQUENCE</scope>
    <source>
        <strain evidence="1">CBS 122367</strain>
    </source>
</reference>
<gene>
    <name evidence="1" type="ORF">K458DRAFT_129777</name>
</gene>
<protein>
    <submittedName>
        <fullName evidence="1">Uncharacterized protein</fullName>
    </submittedName>
</protein>
<evidence type="ECO:0000313" key="1">
    <source>
        <dbReference type="EMBL" id="KAF2689590.1"/>
    </source>
</evidence>
<keyword evidence="2" id="KW-1185">Reference proteome</keyword>